<feature type="region of interest" description="Disordered" evidence="13">
    <location>
        <begin position="802"/>
        <end position="829"/>
    </location>
</feature>
<name>A0A3M7KSP1_AUXPR</name>
<feature type="domain" description="DAGKc" evidence="15">
    <location>
        <begin position="655"/>
        <end position="805"/>
    </location>
</feature>
<feature type="non-terminal residue" evidence="16">
    <location>
        <position position="1"/>
    </location>
</feature>
<comment type="similarity">
    <text evidence="2 12">Belongs to the eukaryotic diacylglycerol kinase family.</text>
</comment>
<dbReference type="SMART" id="SM00046">
    <property type="entry name" value="DAGKc"/>
    <property type="match status" value="1"/>
</dbReference>
<evidence type="ECO:0000256" key="5">
    <source>
        <dbReference type="ARBA" id="ARBA00022737"/>
    </source>
</evidence>
<feature type="region of interest" description="Disordered" evidence="13">
    <location>
        <begin position="543"/>
        <end position="592"/>
    </location>
</feature>
<evidence type="ECO:0000313" key="17">
    <source>
        <dbReference type="Proteomes" id="UP000279271"/>
    </source>
</evidence>
<dbReference type="InterPro" id="IPR017438">
    <property type="entry name" value="ATP-NAD_kinase_N"/>
</dbReference>
<dbReference type="SUPFAM" id="SSF111331">
    <property type="entry name" value="NAD kinase/diacylglycerol kinase-like"/>
    <property type="match status" value="1"/>
</dbReference>
<keyword evidence="9" id="KW-0862">Zinc</keyword>
<gene>
    <name evidence="16" type="ORF">APUTEX25_000844</name>
</gene>
<keyword evidence="8 12" id="KW-0418">Kinase</keyword>
<dbReference type="InterPro" id="IPR016064">
    <property type="entry name" value="NAD/diacylglycerol_kinase_sf"/>
</dbReference>
<comment type="caution">
    <text evidence="16">The sequence shown here is derived from an EMBL/GenBank/DDBJ whole genome shotgun (WGS) entry which is preliminary data.</text>
</comment>
<feature type="compositionally biased region" description="Basic residues" evidence="13">
    <location>
        <begin position="563"/>
        <end position="575"/>
    </location>
</feature>
<sequence length="1113" mass="118952">APSVFGRVGDMSAVTRQPATPEERQRALEATISCPTFSIHMPRQSPEETAQLMSSFPLPITGCRDVFHCGHHAESTFGGASYFIRRPDGNILVDSPRWSPTLAARLEALGGVDTIFLTHRDDVGDHARWAARFGAKRVLHRREMNARQGTEKVERPLDGTGPWSLGEGLTVYLTPGHTEGHAVLFYAPDAALLAGDHLFLSRRLGRLAISITHNWYSLPRQLESVAELVDLPVRHVLPGHGRPMHFASADEYRAAALEVLRCDGQRGFDPLRHRALLHTPSAPTFSMVLLALLTTLNSASPCNHPKFSFISSWLAPLAEACCRLLRLGGCGQVTEQVLGCQGFWGSIAFPIALACLGAVLLSMVLKACWELRHAMSSERGSSAAQQAGDALSALKAAAPSEYPPASHAWTQLEVDKGAAQVLYCTGCHKPIGSPTFYHSASACAACGAVAHDSCLRGLGDSCRPLCLAKATHWWQVPGAVLQTADKGCGLAPVTPEPTWQCGFCAAAVHVQCWCNVHGAAAPGVAGALRSRGADAQAGESLSDSCASSLASTGTEDEEWASPMRRRTRELRRRQRRIAERDMHPLDACRPSGPASGAVLLPWSVEAAPGHDGADPGSDAESLPDRGRGWWRPRRRPKPRPLRREGLRVSAARLPAGCRPVLAFVNTKSGAQAGTAFRQRLLRSLHPLQVVQLPREDPVVALRPLLGLPGLRVLVIGGDGTVSWVLSAIDDATAAATGGEAVGDDEAPPAPPVGIIPLGTGNDLARVLGWGAGAAGWLDHSALGLLEAVEHAAPVHVDRWRLRGERREGEGGSGGKGNRPAKDGEGDDTLDKTMTNYLGIGTDAGVALGFHRMREGYPNLFGSQLGNKLLYTWLGAQHMLSIPGSDLSDLVQVEADGKPLELPAGIQGLMLLNINSFMGGVDLWATSSEAGLEQTLQPQRLWDGKLEASGGKGGWEGVLPHTRLPGLESRQDVIWRACRSNDGILPPNPFHPSPPHSKQLAAVFGIWHLGKLQIGLDSAIRLCQCSELSITLTKSMPMQVDGEASQQPAGTFTVSRQGQVPMLQRVHPALASVVKAVTDVLDDAREDEGISRKQHAALSSAMATALQDKLDPNN</sequence>
<dbReference type="InterPro" id="IPR001206">
    <property type="entry name" value="Diacylglycerol_kinase_cat_dom"/>
</dbReference>
<accession>A0A3M7KSP1</accession>
<dbReference type="PANTHER" id="PTHR11255:SF54">
    <property type="entry name" value="DIACYLGLYCEROL KINASE THETA"/>
    <property type="match status" value="1"/>
</dbReference>
<evidence type="ECO:0000256" key="3">
    <source>
        <dbReference type="ARBA" id="ARBA00022679"/>
    </source>
</evidence>
<reference evidence="17" key="1">
    <citation type="journal article" date="2018" name="Algal Res.">
        <title>Characterization of plant carbon substrate utilization by Auxenochlorella protothecoides.</title>
        <authorList>
            <person name="Vogler B.W."/>
            <person name="Starkenburg S.R."/>
            <person name="Sudasinghe N."/>
            <person name="Schambach J.Y."/>
            <person name="Rollin J.A."/>
            <person name="Pattathil S."/>
            <person name="Barry A.N."/>
        </authorList>
    </citation>
    <scope>NUCLEOTIDE SEQUENCE [LARGE SCALE GENOMIC DNA]</scope>
    <source>
        <strain evidence="17">UTEX 25</strain>
    </source>
</reference>
<evidence type="ECO:0000256" key="8">
    <source>
        <dbReference type="ARBA" id="ARBA00022777"/>
    </source>
</evidence>
<dbReference type="Pfam" id="PF13370">
    <property type="entry name" value="Fer4_13"/>
    <property type="match status" value="1"/>
</dbReference>
<comment type="subcellular location">
    <subcellularLocation>
        <location evidence="1">Membrane</location>
    </subcellularLocation>
</comment>
<dbReference type="Pfam" id="PF00781">
    <property type="entry name" value="DAGK_cat"/>
    <property type="match status" value="1"/>
</dbReference>
<dbReference type="SUPFAM" id="SSF57889">
    <property type="entry name" value="Cysteine-rich domain"/>
    <property type="match status" value="1"/>
</dbReference>
<dbReference type="Proteomes" id="UP000279271">
    <property type="component" value="Unassembled WGS sequence"/>
</dbReference>
<dbReference type="CDD" id="cd07727">
    <property type="entry name" value="YmaE-like_MBL-fold"/>
    <property type="match status" value="1"/>
</dbReference>
<dbReference type="PROSITE" id="PS50081">
    <property type="entry name" value="ZF_DAG_PE_2"/>
    <property type="match status" value="1"/>
</dbReference>
<dbReference type="InterPro" id="IPR036866">
    <property type="entry name" value="RibonucZ/Hydroxyglut_hydro"/>
</dbReference>
<keyword evidence="5" id="KW-0677">Repeat</keyword>
<evidence type="ECO:0000256" key="12">
    <source>
        <dbReference type="RuleBase" id="RU361128"/>
    </source>
</evidence>
<dbReference type="GO" id="GO:0016020">
    <property type="term" value="C:membrane"/>
    <property type="evidence" value="ECO:0007669"/>
    <property type="project" value="UniProtKB-SubCell"/>
</dbReference>
<dbReference type="InterPro" id="IPR001279">
    <property type="entry name" value="Metallo-B-lactamas"/>
</dbReference>
<organism evidence="16 17">
    <name type="scientific">Auxenochlorella protothecoides</name>
    <name type="common">Green microalga</name>
    <name type="synonym">Chlorella protothecoides</name>
    <dbReference type="NCBI Taxonomy" id="3075"/>
    <lineage>
        <taxon>Eukaryota</taxon>
        <taxon>Viridiplantae</taxon>
        <taxon>Chlorophyta</taxon>
        <taxon>core chlorophytes</taxon>
        <taxon>Trebouxiophyceae</taxon>
        <taxon>Chlorellales</taxon>
        <taxon>Chlorellaceae</taxon>
        <taxon>Auxenochlorella</taxon>
    </lineage>
</organism>
<dbReference type="GO" id="GO:0004143">
    <property type="term" value="F:ATP-dependent diacylglycerol kinase activity"/>
    <property type="evidence" value="ECO:0007669"/>
    <property type="project" value="UniProtKB-EC"/>
</dbReference>
<evidence type="ECO:0000313" key="16">
    <source>
        <dbReference type="EMBL" id="RMZ52725.1"/>
    </source>
</evidence>
<dbReference type="PROSITE" id="PS50146">
    <property type="entry name" value="DAGK"/>
    <property type="match status" value="1"/>
</dbReference>
<dbReference type="Pfam" id="PF00609">
    <property type="entry name" value="DAGK_acc"/>
    <property type="match status" value="2"/>
</dbReference>
<dbReference type="SUPFAM" id="SSF56281">
    <property type="entry name" value="Metallo-hydrolase/oxidoreductase"/>
    <property type="match status" value="1"/>
</dbReference>
<dbReference type="InterPro" id="IPR037607">
    <property type="entry name" value="DGK"/>
</dbReference>
<dbReference type="InterPro" id="IPR000756">
    <property type="entry name" value="Diacylglycerol_kin_accessory"/>
</dbReference>
<protein>
    <recommendedName>
        <fullName evidence="12">Diacylglycerol kinase</fullName>
        <shortName evidence="12">DAG kinase</shortName>
        <ecNumber evidence="12">2.7.1.107</ecNumber>
    </recommendedName>
</protein>
<evidence type="ECO:0000256" key="7">
    <source>
        <dbReference type="ARBA" id="ARBA00022771"/>
    </source>
</evidence>
<evidence type="ECO:0000256" key="1">
    <source>
        <dbReference type="ARBA" id="ARBA00004370"/>
    </source>
</evidence>
<evidence type="ECO:0000256" key="11">
    <source>
        <dbReference type="ARBA" id="ARBA00023136"/>
    </source>
</evidence>
<feature type="region of interest" description="Disordered" evidence="13">
    <location>
        <begin position="605"/>
        <end position="645"/>
    </location>
</feature>
<dbReference type="PANTHER" id="PTHR11255">
    <property type="entry name" value="DIACYLGLYCEROL KINASE"/>
    <property type="match status" value="1"/>
</dbReference>
<comment type="catalytic activity">
    <reaction evidence="12">
        <text>a 1,2-diacyl-sn-glycerol + ATP = a 1,2-diacyl-sn-glycero-3-phosphate + ADP + H(+)</text>
        <dbReference type="Rhea" id="RHEA:10272"/>
        <dbReference type="ChEBI" id="CHEBI:15378"/>
        <dbReference type="ChEBI" id="CHEBI:17815"/>
        <dbReference type="ChEBI" id="CHEBI:30616"/>
        <dbReference type="ChEBI" id="CHEBI:58608"/>
        <dbReference type="ChEBI" id="CHEBI:456216"/>
        <dbReference type="EC" id="2.7.1.107"/>
    </reaction>
</comment>
<dbReference type="InterPro" id="IPR046349">
    <property type="entry name" value="C1-like_sf"/>
</dbReference>
<keyword evidence="7" id="KW-0863">Zinc-finger</keyword>
<dbReference type="Gene3D" id="3.60.15.10">
    <property type="entry name" value="Ribonuclease Z/Hydroxyacylglutathione hydrolase-like"/>
    <property type="match status" value="1"/>
</dbReference>
<dbReference type="SMART" id="SM00849">
    <property type="entry name" value="Lactamase_B"/>
    <property type="match status" value="1"/>
</dbReference>
<dbReference type="InterPro" id="IPR002219">
    <property type="entry name" value="PKC_DAG/PE"/>
</dbReference>
<dbReference type="Gene3D" id="2.60.200.40">
    <property type="match status" value="1"/>
</dbReference>
<evidence type="ECO:0000256" key="10">
    <source>
        <dbReference type="ARBA" id="ARBA00022840"/>
    </source>
</evidence>
<dbReference type="GO" id="GO:0005524">
    <property type="term" value="F:ATP binding"/>
    <property type="evidence" value="ECO:0007669"/>
    <property type="project" value="UniProtKB-KW"/>
</dbReference>
<dbReference type="Gene3D" id="3.40.50.10330">
    <property type="entry name" value="Probable inorganic polyphosphate/atp-NAD kinase, domain 1"/>
    <property type="match status" value="1"/>
</dbReference>
<evidence type="ECO:0000256" key="13">
    <source>
        <dbReference type="SAM" id="MobiDB-lite"/>
    </source>
</evidence>
<dbReference type="GO" id="GO:0007200">
    <property type="term" value="P:phospholipase C-activating G protein-coupled receptor signaling pathway"/>
    <property type="evidence" value="ECO:0007669"/>
    <property type="project" value="InterPro"/>
</dbReference>
<feature type="compositionally biased region" description="Basic residues" evidence="13">
    <location>
        <begin position="628"/>
        <end position="640"/>
    </location>
</feature>
<dbReference type="Pfam" id="PF00753">
    <property type="entry name" value="Lactamase_B"/>
    <property type="match status" value="1"/>
</dbReference>
<dbReference type="EMBL" id="QOKY01000202">
    <property type="protein sequence ID" value="RMZ52725.1"/>
    <property type="molecule type" value="Genomic_DNA"/>
</dbReference>
<evidence type="ECO:0000259" key="14">
    <source>
        <dbReference type="PROSITE" id="PS50081"/>
    </source>
</evidence>
<evidence type="ECO:0000256" key="2">
    <source>
        <dbReference type="ARBA" id="ARBA00009280"/>
    </source>
</evidence>
<feature type="compositionally biased region" description="Basic and acidic residues" evidence="13">
    <location>
        <begin position="576"/>
        <end position="586"/>
    </location>
</feature>
<dbReference type="AlphaFoldDB" id="A0A3M7KSP1"/>
<dbReference type="SMART" id="SM00109">
    <property type="entry name" value="C1"/>
    <property type="match status" value="1"/>
</dbReference>
<feature type="non-terminal residue" evidence="16">
    <location>
        <position position="1113"/>
    </location>
</feature>
<feature type="domain" description="Phorbol-ester/DAG-type" evidence="14">
    <location>
        <begin position="406"/>
        <end position="462"/>
    </location>
</feature>
<keyword evidence="11" id="KW-0472">Membrane</keyword>
<keyword evidence="10 12" id="KW-0067">ATP-binding</keyword>
<proteinExistence type="inferred from homology"/>
<dbReference type="EC" id="2.7.1.107" evidence="12"/>
<keyword evidence="4" id="KW-0479">Metal-binding</keyword>
<evidence type="ECO:0000256" key="9">
    <source>
        <dbReference type="ARBA" id="ARBA00022833"/>
    </source>
</evidence>
<dbReference type="SMART" id="SM00045">
    <property type="entry name" value="DAGKa"/>
    <property type="match status" value="1"/>
</dbReference>
<evidence type="ECO:0000256" key="4">
    <source>
        <dbReference type="ARBA" id="ARBA00022723"/>
    </source>
</evidence>
<evidence type="ECO:0000259" key="15">
    <source>
        <dbReference type="PROSITE" id="PS50146"/>
    </source>
</evidence>
<keyword evidence="6 12" id="KW-0547">Nucleotide-binding</keyword>
<keyword evidence="3 12" id="KW-0808">Transferase</keyword>
<dbReference type="GO" id="GO:0008270">
    <property type="term" value="F:zinc ion binding"/>
    <property type="evidence" value="ECO:0007669"/>
    <property type="project" value="UniProtKB-KW"/>
</dbReference>
<evidence type="ECO:0000256" key="6">
    <source>
        <dbReference type="ARBA" id="ARBA00022741"/>
    </source>
</evidence>